<sequence length="94" mass="11017">MWRTPRQVSPRAAHNFLSLDKIDRALERWSAYTGHMEPREIAEIPGSTDQVSYSLYGDTSSHGWANRRFPQSTYMDDFSPTRMSFMKQRNDQSE</sequence>
<proteinExistence type="predicted"/>
<evidence type="ECO:0000313" key="3">
    <source>
        <dbReference type="Proteomes" id="UP000784294"/>
    </source>
</evidence>
<dbReference type="EMBL" id="CAAALY010073218">
    <property type="protein sequence ID" value="VEL25341.1"/>
    <property type="molecule type" value="Genomic_DNA"/>
</dbReference>
<dbReference type="Proteomes" id="UP000784294">
    <property type="component" value="Unassembled WGS sequence"/>
</dbReference>
<name>A0A448X0Z5_9PLAT</name>
<dbReference type="AlphaFoldDB" id="A0A448X0Z5"/>
<reference evidence="2" key="1">
    <citation type="submission" date="2018-11" db="EMBL/GenBank/DDBJ databases">
        <authorList>
            <consortium name="Pathogen Informatics"/>
        </authorList>
    </citation>
    <scope>NUCLEOTIDE SEQUENCE</scope>
</reference>
<comment type="caution">
    <text evidence="2">The sequence shown here is derived from an EMBL/GenBank/DDBJ whole genome shotgun (WGS) entry which is preliminary data.</text>
</comment>
<gene>
    <name evidence="2" type="ORF">PXEA_LOCUS18781</name>
</gene>
<organism evidence="2 3">
    <name type="scientific">Protopolystoma xenopodis</name>
    <dbReference type="NCBI Taxonomy" id="117903"/>
    <lineage>
        <taxon>Eukaryota</taxon>
        <taxon>Metazoa</taxon>
        <taxon>Spiralia</taxon>
        <taxon>Lophotrochozoa</taxon>
        <taxon>Platyhelminthes</taxon>
        <taxon>Monogenea</taxon>
        <taxon>Polyopisthocotylea</taxon>
        <taxon>Polystomatidea</taxon>
        <taxon>Polystomatidae</taxon>
        <taxon>Protopolystoma</taxon>
    </lineage>
</organism>
<protein>
    <submittedName>
        <fullName evidence="2">Uncharacterized protein</fullName>
    </submittedName>
</protein>
<accession>A0A448X0Z5</accession>
<keyword evidence="3" id="KW-1185">Reference proteome</keyword>
<feature type="region of interest" description="Disordered" evidence="1">
    <location>
        <begin position="72"/>
        <end position="94"/>
    </location>
</feature>
<evidence type="ECO:0000256" key="1">
    <source>
        <dbReference type="SAM" id="MobiDB-lite"/>
    </source>
</evidence>
<evidence type="ECO:0000313" key="2">
    <source>
        <dbReference type="EMBL" id="VEL25341.1"/>
    </source>
</evidence>